<dbReference type="Gene3D" id="1.10.3660.10">
    <property type="entry name" value="6-phosphogluconate dehydrogenase C-terminal like domain"/>
    <property type="match status" value="1"/>
</dbReference>
<evidence type="ECO:0000313" key="3">
    <source>
        <dbReference type="EMBL" id="KUL33119.1"/>
    </source>
</evidence>
<dbReference type="RefSeq" id="WP_059138120.1">
    <property type="nucleotide sequence ID" value="NZ_LMBR01000002.1"/>
</dbReference>
<dbReference type="AlphaFoldDB" id="A0A101JU35"/>
<proteinExistence type="predicted"/>
<dbReference type="EMBL" id="LMBR01000002">
    <property type="protein sequence ID" value="KUL33119.1"/>
    <property type="molecule type" value="Genomic_DNA"/>
</dbReference>
<dbReference type="OrthoDB" id="9802008at2"/>
<dbReference type="PANTHER" id="PTHR21363:SF0">
    <property type="entry name" value="PREPHENATE DEHYDROGENASE [NADP(+)]"/>
    <property type="match status" value="1"/>
</dbReference>
<name>A0A101JU35_CHLLI</name>
<dbReference type="InterPro" id="IPR036291">
    <property type="entry name" value="NAD(P)-bd_dom_sf"/>
</dbReference>
<evidence type="ECO:0000256" key="1">
    <source>
        <dbReference type="ARBA" id="ARBA00023002"/>
    </source>
</evidence>
<dbReference type="InterPro" id="IPR003099">
    <property type="entry name" value="Prephen_DH"/>
</dbReference>
<gene>
    <name evidence="3" type="ORF">ASB62_00405</name>
</gene>
<dbReference type="PROSITE" id="PS51176">
    <property type="entry name" value="PDH_ADH"/>
    <property type="match status" value="1"/>
</dbReference>
<dbReference type="PANTHER" id="PTHR21363">
    <property type="entry name" value="PREPHENATE DEHYDROGENASE"/>
    <property type="match status" value="1"/>
</dbReference>
<comment type="caution">
    <text evidence="3">The sequence shown here is derived from an EMBL/GenBank/DDBJ whole genome shotgun (WGS) entry which is preliminary data.</text>
</comment>
<accession>A0A101JU35</accession>
<dbReference type="SUPFAM" id="SSF51735">
    <property type="entry name" value="NAD(P)-binding Rossmann-fold domains"/>
    <property type="match status" value="1"/>
</dbReference>
<dbReference type="SUPFAM" id="SSF48179">
    <property type="entry name" value="6-phosphogluconate dehydrogenase C-terminal domain-like"/>
    <property type="match status" value="1"/>
</dbReference>
<feature type="domain" description="Prephenate/arogenate dehydrogenase" evidence="2">
    <location>
        <begin position="8"/>
        <end position="289"/>
    </location>
</feature>
<dbReference type="GO" id="GO:0008977">
    <property type="term" value="F:prephenate dehydrogenase (NAD+) activity"/>
    <property type="evidence" value="ECO:0007669"/>
    <property type="project" value="InterPro"/>
</dbReference>
<dbReference type="GO" id="GO:0006571">
    <property type="term" value="P:tyrosine biosynthetic process"/>
    <property type="evidence" value="ECO:0007669"/>
    <property type="project" value="InterPro"/>
</dbReference>
<dbReference type="InterPro" id="IPR008927">
    <property type="entry name" value="6-PGluconate_DH-like_C_sf"/>
</dbReference>
<keyword evidence="1" id="KW-0560">Oxidoreductase</keyword>
<organism evidence="3 4">
    <name type="scientific">Chlorobium limicola</name>
    <dbReference type="NCBI Taxonomy" id="1092"/>
    <lineage>
        <taxon>Bacteria</taxon>
        <taxon>Pseudomonadati</taxon>
        <taxon>Chlorobiota</taxon>
        <taxon>Chlorobiia</taxon>
        <taxon>Chlorobiales</taxon>
        <taxon>Chlorobiaceae</taxon>
        <taxon>Chlorobium/Pelodictyon group</taxon>
        <taxon>Chlorobium</taxon>
    </lineage>
</organism>
<dbReference type="Pfam" id="PF20463">
    <property type="entry name" value="PDH_C"/>
    <property type="match status" value="1"/>
</dbReference>
<reference evidence="3 4" key="1">
    <citation type="submission" date="2015-10" db="EMBL/GenBank/DDBJ databases">
        <title>Draft Genome Sequence of Chlorobium limicola strain Frasassi Growing under Artificial Lighting in the Frasassi Cave System.</title>
        <authorList>
            <person name="Mansor M."/>
            <person name="Macalady J."/>
        </authorList>
    </citation>
    <scope>NUCLEOTIDE SEQUENCE [LARGE SCALE GENOMIC DNA]</scope>
    <source>
        <strain evidence="3 4">Frasassi</strain>
    </source>
</reference>
<dbReference type="Proteomes" id="UP000053937">
    <property type="component" value="Unassembled WGS sequence"/>
</dbReference>
<keyword evidence="4" id="KW-1185">Reference proteome</keyword>
<dbReference type="GO" id="GO:0004665">
    <property type="term" value="F:prephenate dehydrogenase (NADP+) activity"/>
    <property type="evidence" value="ECO:0007669"/>
    <property type="project" value="InterPro"/>
</dbReference>
<sequence>MSEHPAIKTISFIGLGLIGTSLLRAFRLSQPVAGKPLFMKGYDPSFNETDKKDILDCGLDLFTTDKKTLYDADLIVLSAPVEANIALLAEIREYAGSSVLVTDVSSTKALIAEKARELGIPFIGMHPMAGREQQGFRAAHEELLREKTVILCDNASHLEEPKGKELVELLESAGCRTMLMDPENHDRIVANISHLPQMLSTLLINYCEENITASGPGFATLARLSGSSWSIWHDIVLTNSGNIALELEQFAGELLTLASDVKNENVENLASRFSKANRLYQTLKKLHNT</sequence>
<dbReference type="InterPro" id="IPR050812">
    <property type="entry name" value="Preph/Arog_dehydrog"/>
</dbReference>
<dbReference type="GO" id="GO:0070403">
    <property type="term" value="F:NAD+ binding"/>
    <property type="evidence" value="ECO:0007669"/>
    <property type="project" value="InterPro"/>
</dbReference>
<evidence type="ECO:0000259" key="2">
    <source>
        <dbReference type="PROSITE" id="PS51176"/>
    </source>
</evidence>
<evidence type="ECO:0000313" key="4">
    <source>
        <dbReference type="Proteomes" id="UP000053937"/>
    </source>
</evidence>
<dbReference type="Gene3D" id="3.40.50.720">
    <property type="entry name" value="NAD(P)-binding Rossmann-like Domain"/>
    <property type="match status" value="1"/>
</dbReference>
<dbReference type="InterPro" id="IPR046826">
    <property type="entry name" value="PDH_N"/>
</dbReference>
<dbReference type="Pfam" id="PF02153">
    <property type="entry name" value="PDH_N"/>
    <property type="match status" value="1"/>
</dbReference>
<dbReference type="InterPro" id="IPR046825">
    <property type="entry name" value="PDH_C"/>
</dbReference>
<protein>
    <submittedName>
        <fullName evidence="3">Prephenate dehydrogenase</fullName>
    </submittedName>
</protein>